<feature type="compositionally biased region" description="Polar residues" evidence="14">
    <location>
        <begin position="1"/>
        <end position="15"/>
    </location>
</feature>
<evidence type="ECO:0000256" key="6">
    <source>
        <dbReference type="ARBA" id="ARBA00022490"/>
    </source>
</evidence>
<keyword evidence="6 13" id="KW-0963">Cytoplasm</keyword>
<comment type="pathway">
    <text evidence="3 13">Lipid metabolism; fatty acid biosynthesis.</text>
</comment>
<comment type="subunit">
    <text evidence="5 13">Homodimer.</text>
</comment>
<protein>
    <recommendedName>
        <fullName evidence="13">3-hydroxydecanoyl-[acyl-carrier-protein] dehydratase</fullName>
        <ecNumber evidence="13">4.2.1.59</ecNumber>
    </recommendedName>
    <alternativeName>
        <fullName evidence="13">3-hydroxyacyl-[acyl-carrier-protein] dehydratase FabA</fullName>
    </alternativeName>
    <alternativeName>
        <fullName evidence="13">Beta-hydroxydecanoyl thioester dehydrase</fullName>
    </alternativeName>
    <alternativeName>
        <fullName evidence="13">Trans-2-decenoyl-[acyl-carrier-protein] isomerase</fullName>
        <ecNumber evidence="13">5.3.3.14</ecNumber>
    </alternativeName>
</protein>
<comment type="caution">
    <text evidence="15">The sequence shown here is derived from an EMBL/GenBank/DDBJ whole genome shotgun (WGS) entry which is preliminary data.</text>
</comment>
<evidence type="ECO:0000256" key="10">
    <source>
        <dbReference type="ARBA" id="ARBA00023160"/>
    </source>
</evidence>
<dbReference type="Gene3D" id="3.10.129.10">
    <property type="entry name" value="Hotdog Thioesterase"/>
    <property type="match status" value="1"/>
</dbReference>
<comment type="catalytic activity">
    <reaction evidence="13">
        <text>(3R)-hydroxydecanoyl-[ACP] = (2E)-decenoyl-[ACP] + H2O</text>
        <dbReference type="Rhea" id="RHEA:41860"/>
        <dbReference type="Rhea" id="RHEA-COMP:9638"/>
        <dbReference type="Rhea" id="RHEA-COMP:9639"/>
        <dbReference type="ChEBI" id="CHEBI:15377"/>
        <dbReference type="ChEBI" id="CHEBI:78466"/>
        <dbReference type="ChEBI" id="CHEBI:78467"/>
    </reaction>
</comment>
<dbReference type="PANTHER" id="PTHR30272:SF8">
    <property type="entry name" value="3-HYDROXYDECANOYL-[ACYL-CARRIER-PROTEIN] DEHYDRATASE"/>
    <property type="match status" value="1"/>
</dbReference>
<evidence type="ECO:0000256" key="3">
    <source>
        <dbReference type="ARBA" id="ARBA00005194"/>
    </source>
</evidence>
<evidence type="ECO:0000256" key="1">
    <source>
        <dbReference type="ARBA" id="ARBA00001055"/>
    </source>
</evidence>
<evidence type="ECO:0000256" key="14">
    <source>
        <dbReference type="SAM" id="MobiDB-lite"/>
    </source>
</evidence>
<gene>
    <name evidence="13 15" type="primary">fabA</name>
    <name evidence="15" type="ORF">AACH06_04095</name>
</gene>
<comment type="catalytic activity">
    <reaction evidence="13">
        <text>(2E)-decenoyl-[ACP] = (3Z)-decenoyl-[ACP]</text>
        <dbReference type="Rhea" id="RHEA:23568"/>
        <dbReference type="Rhea" id="RHEA-COMP:9639"/>
        <dbReference type="Rhea" id="RHEA-COMP:9927"/>
        <dbReference type="ChEBI" id="CHEBI:78467"/>
        <dbReference type="ChEBI" id="CHEBI:78798"/>
        <dbReference type="EC" id="5.3.3.14"/>
    </reaction>
</comment>
<organism evidence="15 16">
    <name type="scientific">Ideonella lacteola</name>
    <dbReference type="NCBI Taxonomy" id="2984193"/>
    <lineage>
        <taxon>Bacteria</taxon>
        <taxon>Pseudomonadati</taxon>
        <taxon>Pseudomonadota</taxon>
        <taxon>Betaproteobacteria</taxon>
        <taxon>Burkholderiales</taxon>
        <taxon>Sphaerotilaceae</taxon>
        <taxon>Ideonella</taxon>
    </lineage>
</organism>
<dbReference type="NCBIfam" id="NF003509">
    <property type="entry name" value="PRK05174.1"/>
    <property type="match status" value="1"/>
</dbReference>
<accession>A0ABU9BJ48</accession>
<keyword evidence="8 13" id="KW-0276">Fatty acid metabolism</keyword>
<comment type="catalytic activity">
    <reaction evidence="1 13">
        <text>a (3R)-hydroxyacyl-[ACP] = a (2E)-enoyl-[ACP] + H2O</text>
        <dbReference type="Rhea" id="RHEA:13097"/>
        <dbReference type="Rhea" id="RHEA-COMP:9925"/>
        <dbReference type="Rhea" id="RHEA-COMP:9945"/>
        <dbReference type="ChEBI" id="CHEBI:15377"/>
        <dbReference type="ChEBI" id="CHEBI:78784"/>
        <dbReference type="ChEBI" id="CHEBI:78827"/>
        <dbReference type="EC" id="4.2.1.59"/>
    </reaction>
</comment>
<evidence type="ECO:0000313" key="15">
    <source>
        <dbReference type="EMBL" id="MEK8029995.1"/>
    </source>
</evidence>
<sequence length="189" mass="20956">MQSNDTTPAAATPRQSQRDLGRHSYSREDLLACGRGELFGPGNARLPLPNMLMMDRIVRIDDTGGDHGKGMIEAELDIHPDLWFFACHFEGDPVMPGCLGLDALWQLVGFWLGWRGNPGKGRALGSGEVKFYGQVLPKVKKVTYRLDLKRVIERKLVMGIADGKVFADGREIYSATDLKVGLFTSTEDF</sequence>
<dbReference type="GO" id="GO:0019171">
    <property type="term" value="F:(3R)-hydroxyacyl-[acyl-carrier-protein] dehydratase activity"/>
    <property type="evidence" value="ECO:0007669"/>
    <property type="project" value="UniProtKB-EC"/>
</dbReference>
<evidence type="ECO:0000256" key="7">
    <source>
        <dbReference type="ARBA" id="ARBA00022516"/>
    </source>
</evidence>
<dbReference type="InterPro" id="IPR013114">
    <property type="entry name" value="FabA_FabZ"/>
</dbReference>
<keyword evidence="11 13" id="KW-0413">Isomerase</keyword>
<evidence type="ECO:0000256" key="8">
    <source>
        <dbReference type="ARBA" id="ARBA00022832"/>
    </source>
</evidence>
<dbReference type="SUPFAM" id="SSF54637">
    <property type="entry name" value="Thioesterase/thiol ester dehydrase-isomerase"/>
    <property type="match status" value="1"/>
</dbReference>
<dbReference type="Proteomes" id="UP001371218">
    <property type="component" value="Unassembled WGS sequence"/>
</dbReference>
<reference evidence="15 16" key="1">
    <citation type="submission" date="2024-04" db="EMBL/GenBank/DDBJ databases">
        <title>Novel species of the genus Ideonella isolated from streams.</title>
        <authorList>
            <person name="Lu H."/>
        </authorList>
    </citation>
    <scope>NUCLEOTIDE SEQUENCE [LARGE SCALE GENOMIC DNA]</scope>
    <source>
        <strain evidence="15 16">DXS29W</strain>
    </source>
</reference>
<dbReference type="EC" id="4.2.1.59" evidence="13"/>
<comment type="subcellular location">
    <subcellularLocation>
        <location evidence="2 13">Cytoplasm</location>
    </subcellularLocation>
</comment>
<dbReference type="Pfam" id="PF07977">
    <property type="entry name" value="FabA"/>
    <property type="match status" value="1"/>
</dbReference>
<feature type="active site" evidence="13">
    <location>
        <position position="88"/>
    </location>
</feature>
<keyword evidence="16" id="KW-1185">Reference proteome</keyword>
<comment type="similarity">
    <text evidence="4 13">Belongs to the thioester dehydratase family. FabA subfamily.</text>
</comment>
<evidence type="ECO:0000256" key="13">
    <source>
        <dbReference type="HAMAP-Rule" id="MF_00405"/>
    </source>
</evidence>
<keyword evidence="7 13" id="KW-0444">Lipid biosynthesis</keyword>
<dbReference type="HAMAP" id="MF_00405">
    <property type="entry name" value="FabA"/>
    <property type="match status" value="1"/>
</dbReference>
<evidence type="ECO:0000256" key="2">
    <source>
        <dbReference type="ARBA" id="ARBA00004496"/>
    </source>
</evidence>
<feature type="region of interest" description="Disordered" evidence="14">
    <location>
        <begin position="1"/>
        <end position="23"/>
    </location>
</feature>
<evidence type="ECO:0000256" key="9">
    <source>
        <dbReference type="ARBA" id="ARBA00023098"/>
    </source>
</evidence>
<comment type="function">
    <text evidence="13">Necessary for the introduction of cis unsaturation into fatty acids. Catalyzes the dehydration of (3R)-3-hydroxydecanoyl-ACP to E-(2)-decenoyl-ACP and then its isomerization to Z-(3)-decenoyl-ACP. Can catalyze the dehydratase reaction for beta-hydroxyacyl-ACPs with saturated chain lengths up to 16:0, being most active on intermediate chain length.</text>
</comment>
<evidence type="ECO:0000256" key="5">
    <source>
        <dbReference type="ARBA" id="ARBA00011738"/>
    </source>
</evidence>
<dbReference type="NCBIfam" id="TIGR01749">
    <property type="entry name" value="fabA"/>
    <property type="match status" value="1"/>
</dbReference>
<dbReference type="EC" id="5.3.3.14" evidence="13"/>
<name>A0ABU9BJ48_9BURK</name>
<keyword evidence="9 13" id="KW-0443">Lipid metabolism</keyword>
<keyword evidence="10 13" id="KW-0275">Fatty acid biosynthesis</keyword>
<proteinExistence type="inferred from homology"/>
<evidence type="ECO:0000256" key="11">
    <source>
        <dbReference type="ARBA" id="ARBA00023235"/>
    </source>
</evidence>
<dbReference type="RefSeq" id="WP_341424357.1">
    <property type="nucleotide sequence ID" value="NZ_JBBUTG010000002.1"/>
</dbReference>
<dbReference type="InterPro" id="IPR029069">
    <property type="entry name" value="HotDog_dom_sf"/>
</dbReference>
<dbReference type="PANTHER" id="PTHR30272">
    <property type="entry name" value="3-HYDROXYACYL-[ACYL-CARRIER-PROTEIN] DEHYDRATASE"/>
    <property type="match status" value="1"/>
</dbReference>
<evidence type="ECO:0000256" key="12">
    <source>
        <dbReference type="ARBA" id="ARBA00023239"/>
    </source>
</evidence>
<keyword evidence="12 13" id="KW-0456">Lyase</keyword>
<dbReference type="EMBL" id="JBBUTG010000002">
    <property type="protein sequence ID" value="MEK8029995.1"/>
    <property type="molecule type" value="Genomic_DNA"/>
</dbReference>
<dbReference type="CDD" id="cd01287">
    <property type="entry name" value="FabA"/>
    <property type="match status" value="1"/>
</dbReference>
<dbReference type="InterPro" id="IPR010083">
    <property type="entry name" value="FabA"/>
</dbReference>
<evidence type="ECO:0000256" key="4">
    <source>
        <dbReference type="ARBA" id="ARBA00006714"/>
    </source>
</evidence>
<evidence type="ECO:0000313" key="16">
    <source>
        <dbReference type="Proteomes" id="UP001371218"/>
    </source>
</evidence>